<sequence>MKSYSVETGDGIIQDFSISFKEQKTSFVLERWEYNNLERITLIFTGVVLQDFEYFSDFNCISDIGETSDAVEFQPYWQAYLDKWQKHVKRHLAEIAQGASWRYFFISTSGGLDGFVICKDFELTTAIVLDGD</sequence>
<dbReference type="EMBL" id="VMRJ01000001">
    <property type="protein sequence ID" value="TVT42736.1"/>
    <property type="molecule type" value="Genomic_DNA"/>
</dbReference>
<comment type="caution">
    <text evidence="1">The sequence shown here is derived from an EMBL/GenBank/DDBJ whole genome shotgun (WGS) entry which is preliminary data.</text>
</comment>
<evidence type="ECO:0000313" key="1">
    <source>
        <dbReference type="EMBL" id="TVT42736.1"/>
    </source>
</evidence>
<dbReference type="OrthoDB" id="708761at2"/>
<dbReference type="Proteomes" id="UP000317624">
    <property type="component" value="Unassembled WGS sequence"/>
</dbReference>
<organism evidence="1 2">
    <name type="scientific">Hymenobacter setariae</name>
    <dbReference type="NCBI Taxonomy" id="2594794"/>
    <lineage>
        <taxon>Bacteria</taxon>
        <taxon>Pseudomonadati</taxon>
        <taxon>Bacteroidota</taxon>
        <taxon>Cytophagia</taxon>
        <taxon>Cytophagales</taxon>
        <taxon>Hymenobacteraceae</taxon>
        <taxon>Hymenobacter</taxon>
    </lineage>
</organism>
<proteinExistence type="predicted"/>
<dbReference type="RefSeq" id="WP_144843159.1">
    <property type="nucleotide sequence ID" value="NZ_VMRJ01000001.1"/>
</dbReference>
<protein>
    <submittedName>
        <fullName evidence="1">Uncharacterized protein</fullName>
    </submittedName>
</protein>
<gene>
    <name evidence="1" type="ORF">FNT36_01180</name>
</gene>
<reference evidence="1 2" key="1">
    <citation type="submission" date="2019-07" db="EMBL/GenBank/DDBJ databases">
        <title>Hymenobacter sp. straun FUR1 Genome sequencing and assembly.</title>
        <authorList>
            <person name="Chhetri G."/>
        </authorList>
    </citation>
    <scope>NUCLEOTIDE SEQUENCE [LARGE SCALE GENOMIC DNA]</scope>
    <source>
        <strain evidence="1 2">Fur1</strain>
    </source>
</reference>
<accession>A0A558C1Z0</accession>
<dbReference type="AlphaFoldDB" id="A0A558C1Z0"/>
<name>A0A558C1Z0_9BACT</name>
<keyword evidence="2" id="KW-1185">Reference proteome</keyword>
<evidence type="ECO:0000313" key="2">
    <source>
        <dbReference type="Proteomes" id="UP000317624"/>
    </source>
</evidence>